<dbReference type="InterPro" id="IPR013785">
    <property type="entry name" value="Aldolase_TIM"/>
</dbReference>
<name>A0A0G0MNW8_9BACT</name>
<dbReference type="InterPro" id="IPR007197">
    <property type="entry name" value="rSAM"/>
</dbReference>
<accession>A0A0G0MNW8</accession>
<evidence type="ECO:0000256" key="6">
    <source>
        <dbReference type="ARBA" id="ARBA00023014"/>
    </source>
</evidence>
<keyword evidence="2" id="KW-0004">4Fe-4S</keyword>
<evidence type="ECO:0000313" key="8">
    <source>
        <dbReference type="EMBL" id="KKQ75374.1"/>
    </source>
</evidence>
<dbReference type="InterPro" id="IPR050377">
    <property type="entry name" value="Radical_SAM_PqqE_MftC-like"/>
</dbReference>
<reference evidence="8 9" key="1">
    <citation type="journal article" date="2015" name="Nature">
        <title>rRNA introns, odd ribosomes, and small enigmatic genomes across a large radiation of phyla.</title>
        <authorList>
            <person name="Brown C.T."/>
            <person name="Hug L.A."/>
            <person name="Thomas B.C."/>
            <person name="Sharon I."/>
            <person name="Castelle C.J."/>
            <person name="Singh A."/>
            <person name="Wilkins M.J."/>
            <person name="Williams K.H."/>
            <person name="Banfield J.F."/>
        </authorList>
    </citation>
    <scope>NUCLEOTIDE SEQUENCE [LARGE SCALE GENOMIC DNA]</scope>
</reference>
<feature type="domain" description="Radical SAM core" evidence="7">
    <location>
        <begin position="2"/>
        <end position="210"/>
    </location>
</feature>
<dbReference type="SFLD" id="SFLDG01386">
    <property type="entry name" value="main_SPASM_domain-containing"/>
    <property type="match status" value="1"/>
</dbReference>
<sequence>MESQVPWVVWYVVNRCNLHCTYCFTHSSPHTFGPLDTTQLLSIAHKLGRSNAVVVTLEGGEPLIVSDLPLIVNTLANYGKKVRMYTNGIGLSKLFGETLPRMDRVTISFDDVREDKHNEQRGGYKQVVEAIEFLSKQQVPFGAVMMVTPRNYDGIFATGKYLISQGCKFVSMGPARPVGRGISDLIALDKYQSKLVVEQVLRLHQTFGDEAEIKLSGIYDKQLFISGITGTLPSCMCGEVKFTVNYDGFIYPCSNLPYVYTKDDISKHFGELPNLLNCSLEDAYNSPLMKNWREVVYQYPYECNSCTFRLYCNSGCRALNYQAFDSFEHKDPNCHFDIQGE</sequence>
<comment type="cofactor">
    <cofactor evidence="1">
        <name>[4Fe-4S] cluster</name>
        <dbReference type="ChEBI" id="CHEBI:49883"/>
    </cofactor>
</comment>
<keyword evidence="6" id="KW-0411">Iron-sulfur</keyword>
<proteinExistence type="predicted"/>
<dbReference type="Proteomes" id="UP000034181">
    <property type="component" value="Unassembled WGS sequence"/>
</dbReference>
<evidence type="ECO:0000313" key="9">
    <source>
        <dbReference type="Proteomes" id="UP000034181"/>
    </source>
</evidence>
<organism evidence="8 9">
    <name type="scientific">Candidatus Woesebacteria bacterium GW2011_GWB1_38_5b</name>
    <dbReference type="NCBI Taxonomy" id="1618569"/>
    <lineage>
        <taxon>Bacteria</taxon>
        <taxon>Candidatus Woeseibacteriota</taxon>
    </lineage>
</organism>
<protein>
    <submittedName>
        <fullName evidence="8">Radical SAM domain protein</fullName>
    </submittedName>
</protein>
<dbReference type="CDD" id="cd01335">
    <property type="entry name" value="Radical_SAM"/>
    <property type="match status" value="1"/>
</dbReference>
<evidence type="ECO:0000256" key="1">
    <source>
        <dbReference type="ARBA" id="ARBA00001966"/>
    </source>
</evidence>
<dbReference type="NCBIfam" id="TIGR04085">
    <property type="entry name" value="rSAM_more_4Fe4S"/>
    <property type="match status" value="1"/>
</dbReference>
<dbReference type="PANTHER" id="PTHR11228:SF7">
    <property type="entry name" value="PQQA PEPTIDE CYCLASE"/>
    <property type="match status" value="1"/>
</dbReference>
<dbReference type="PROSITE" id="PS51918">
    <property type="entry name" value="RADICAL_SAM"/>
    <property type="match status" value="1"/>
</dbReference>
<dbReference type="GO" id="GO:0046872">
    <property type="term" value="F:metal ion binding"/>
    <property type="evidence" value="ECO:0007669"/>
    <property type="project" value="UniProtKB-KW"/>
</dbReference>
<dbReference type="InterPro" id="IPR023885">
    <property type="entry name" value="4Fe4S-binding_SPASM_dom"/>
</dbReference>
<dbReference type="SUPFAM" id="SSF102114">
    <property type="entry name" value="Radical SAM enzymes"/>
    <property type="match status" value="1"/>
</dbReference>
<evidence type="ECO:0000256" key="3">
    <source>
        <dbReference type="ARBA" id="ARBA00022691"/>
    </source>
</evidence>
<dbReference type="InterPro" id="IPR017200">
    <property type="entry name" value="PqqE-like"/>
</dbReference>
<comment type="caution">
    <text evidence="8">The sequence shown here is derived from an EMBL/GenBank/DDBJ whole genome shotgun (WGS) entry which is preliminary data.</text>
</comment>
<gene>
    <name evidence="8" type="ORF">US96_C0012G0003</name>
</gene>
<dbReference type="GO" id="GO:0051539">
    <property type="term" value="F:4 iron, 4 sulfur cluster binding"/>
    <property type="evidence" value="ECO:0007669"/>
    <property type="project" value="UniProtKB-KW"/>
</dbReference>
<dbReference type="Pfam" id="PF04055">
    <property type="entry name" value="Radical_SAM"/>
    <property type="match status" value="1"/>
</dbReference>
<keyword evidence="3" id="KW-0949">S-adenosyl-L-methionine</keyword>
<dbReference type="PANTHER" id="PTHR11228">
    <property type="entry name" value="RADICAL SAM DOMAIN PROTEIN"/>
    <property type="match status" value="1"/>
</dbReference>
<evidence type="ECO:0000256" key="5">
    <source>
        <dbReference type="ARBA" id="ARBA00023004"/>
    </source>
</evidence>
<dbReference type="Gene3D" id="3.20.20.70">
    <property type="entry name" value="Aldolase class I"/>
    <property type="match status" value="1"/>
</dbReference>
<dbReference type="InterPro" id="IPR058240">
    <property type="entry name" value="rSAM_sf"/>
</dbReference>
<dbReference type="PIRSF" id="PIRSF037420">
    <property type="entry name" value="PQQ_syn_pqqE"/>
    <property type="match status" value="1"/>
</dbReference>
<evidence type="ECO:0000259" key="7">
    <source>
        <dbReference type="PROSITE" id="PS51918"/>
    </source>
</evidence>
<evidence type="ECO:0000256" key="2">
    <source>
        <dbReference type="ARBA" id="ARBA00022485"/>
    </source>
</evidence>
<dbReference type="AlphaFoldDB" id="A0A0G0MNW8"/>
<evidence type="ECO:0000256" key="4">
    <source>
        <dbReference type="ARBA" id="ARBA00022723"/>
    </source>
</evidence>
<dbReference type="EMBL" id="LBUZ01000012">
    <property type="protein sequence ID" value="KKQ75374.1"/>
    <property type="molecule type" value="Genomic_DNA"/>
</dbReference>
<dbReference type="Pfam" id="PF13186">
    <property type="entry name" value="SPASM"/>
    <property type="match status" value="1"/>
</dbReference>
<dbReference type="SFLD" id="SFLDG01067">
    <property type="entry name" value="SPASM/twitch_domain_containing"/>
    <property type="match status" value="1"/>
</dbReference>
<keyword evidence="4" id="KW-0479">Metal-binding</keyword>
<dbReference type="SFLD" id="SFLDS00029">
    <property type="entry name" value="Radical_SAM"/>
    <property type="match status" value="1"/>
</dbReference>
<dbReference type="GO" id="GO:0003824">
    <property type="term" value="F:catalytic activity"/>
    <property type="evidence" value="ECO:0007669"/>
    <property type="project" value="InterPro"/>
</dbReference>
<keyword evidence="5" id="KW-0408">Iron</keyword>